<proteinExistence type="predicted"/>
<feature type="non-terminal residue" evidence="2">
    <location>
        <position position="1"/>
    </location>
</feature>
<name>A0A0H5R2P9_9EUKA</name>
<evidence type="ECO:0000256" key="1">
    <source>
        <dbReference type="SAM" id="MobiDB-lite"/>
    </source>
</evidence>
<sequence length="178" mass="20074">HSDEASLSSKRQHLSAQSSSVASDFQTKDLHNSSTKSLPDETLSYLDSFHDAMEEESLREAHQSIQMLIVRNYDVFTESIGRKFLEEVIDCGKPEYLTFVLLAPNVCDFLKLPSSSLESAFDQVDSLYSHWLKQSSDCGYGDKDDSALHITREFITEVKNNCEANGGVFQPSRLPCRR</sequence>
<dbReference type="EMBL" id="HACM01007784">
    <property type="protein sequence ID" value="CRZ08226.1"/>
    <property type="molecule type" value="Transcribed_RNA"/>
</dbReference>
<feature type="compositionally biased region" description="Polar residues" evidence="1">
    <location>
        <begin position="1"/>
        <end position="25"/>
    </location>
</feature>
<feature type="non-terminal residue" evidence="2">
    <location>
        <position position="178"/>
    </location>
</feature>
<accession>A0A0H5R2P9</accession>
<feature type="region of interest" description="Disordered" evidence="1">
    <location>
        <begin position="1"/>
        <end position="37"/>
    </location>
</feature>
<reference evidence="2" key="1">
    <citation type="submission" date="2015-04" db="EMBL/GenBank/DDBJ databases">
        <title>The genome sequence of the plant pathogenic Rhizarian Plasmodiophora brassicae reveals insights in its biotrophic life cycle and the origin of chitin synthesis.</title>
        <authorList>
            <person name="Schwelm A."/>
            <person name="Fogelqvist J."/>
            <person name="Knaust A."/>
            <person name="Julke S."/>
            <person name="Lilja T."/>
            <person name="Dhandapani V."/>
            <person name="Bonilla-Rosso G."/>
            <person name="Karlsson M."/>
            <person name="Shevchenko A."/>
            <person name="Choi S.R."/>
            <person name="Kim H.G."/>
            <person name="Park J.Y."/>
            <person name="Lim Y.P."/>
            <person name="Ludwig-Muller J."/>
            <person name="Dixelius C."/>
        </authorList>
    </citation>
    <scope>NUCLEOTIDE SEQUENCE</scope>
    <source>
        <tissue evidence="2">Potato root galls</tissue>
    </source>
</reference>
<organism evidence="2">
    <name type="scientific">Spongospora subterranea</name>
    <dbReference type="NCBI Taxonomy" id="70186"/>
    <lineage>
        <taxon>Eukaryota</taxon>
        <taxon>Sar</taxon>
        <taxon>Rhizaria</taxon>
        <taxon>Endomyxa</taxon>
        <taxon>Phytomyxea</taxon>
        <taxon>Plasmodiophorida</taxon>
        <taxon>Plasmodiophoridae</taxon>
        <taxon>Spongospora</taxon>
    </lineage>
</organism>
<evidence type="ECO:0000313" key="2">
    <source>
        <dbReference type="EMBL" id="CRZ08226.1"/>
    </source>
</evidence>
<protein>
    <submittedName>
        <fullName evidence="2">Uncharacterized protein</fullName>
    </submittedName>
</protein>
<dbReference type="AlphaFoldDB" id="A0A0H5R2P9"/>